<dbReference type="InterPro" id="IPR000092">
    <property type="entry name" value="Polyprenyl_synt"/>
</dbReference>
<organism evidence="8 9">
    <name type="scientific">Polistes dominula</name>
    <name type="common">European paper wasp</name>
    <name type="synonym">Vespa dominula</name>
    <dbReference type="NCBI Taxonomy" id="743375"/>
    <lineage>
        <taxon>Eukaryota</taxon>
        <taxon>Metazoa</taxon>
        <taxon>Ecdysozoa</taxon>
        <taxon>Arthropoda</taxon>
        <taxon>Hexapoda</taxon>
        <taxon>Insecta</taxon>
        <taxon>Pterygota</taxon>
        <taxon>Neoptera</taxon>
        <taxon>Endopterygota</taxon>
        <taxon>Hymenoptera</taxon>
        <taxon>Apocrita</taxon>
        <taxon>Aculeata</taxon>
        <taxon>Vespoidea</taxon>
        <taxon>Vespidae</taxon>
        <taxon>Polistinae</taxon>
        <taxon>Polistini</taxon>
        <taxon>Polistes</taxon>
    </lineage>
</organism>
<dbReference type="PROSITE" id="PS00723">
    <property type="entry name" value="POLYPRENYL_SYNTHASE_1"/>
    <property type="match status" value="1"/>
</dbReference>
<dbReference type="InterPro" id="IPR008949">
    <property type="entry name" value="Isoprenoid_synthase_dom_sf"/>
</dbReference>
<evidence type="ECO:0000256" key="2">
    <source>
        <dbReference type="ARBA" id="ARBA00006706"/>
    </source>
</evidence>
<evidence type="ECO:0000256" key="1">
    <source>
        <dbReference type="ARBA" id="ARBA00001946"/>
    </source>
</evidence>
<protein>
    <submittedName>
        <fullName evidence="9">Decaprenyl-diphosphate synthase subunit 1 isoform X1</fullName>
    </submittedName>
</protein>
<dbReference type="SFLD" id="SFLDS00005">
    <property type="entry name" value="Isoprenoid_Synthase_Type_I"/>
    <property type="match status" value="1"/>
</dbReference>
<evidence type="ECO:0000256" key="3">
    <source>
        <dbReference type="ARBA" id="ARBA00022679"/>
    </source>
</evidence>
<dbReference type="RefSeq" id="XP_015183481.1">
    <property type="nucleotide sequence ID" value="XM_015327995.1"/>
</dbReference>
<evidence type="ECO:0000256" key="7">
    <source>
        <dbReference type="RuleBase" id="RU004466"/>
    </source>
</evidence>
<dbReference type="Proteomes" id="UP000694924">
    <property type="component" value="Unplaced"/>
</dbReference>
<keyword evidence="5" id="KW-0460">Magnesium</keyword>
<dbReference type="InterPro" id="IPR033749">
    <property type="entry name" value="Polyprenyl_synt_CS"/>
</dbReference>
<dbReference type="PANTHER" id="PTHR12001">
    <property type="entry name" value="GERANYLGERANYL PYROPHOSPHATE SYNTHASE"/>
    <property type="match status" value="1"/>
</dbReference>
<evidence type="ECO:0000313" key="8">
    <source>
        <dbReference type="Proteomes" id="UP000694924"/>
    </source>
</evidence>
<keyword evidence="3 7" id="KW-0808">Transferase</keyword>
<keyword evidence="4" id="KW-0479">Metal-binding</keyword>
<comment type="similarity">
    <text evidence="2 7">Belongs to the FPP/GGPP synthase family.</text>
</comment>
<name>A0ABM1ITE4_POLDO</name>
<proteinExistence type="inferred from homology"/>
<reference evidence="9" key="1">
    <citation type="submission" date="2025-08" db="UniProtKB">
        <authorList>
            <consortium name="RefSeq"/>
        </authorList>
    </citation>
    <scope>IDENTIFICATION</scope>
    <source>
        <tissue evidence="9">Whole body</tissue>
    </source>
</reference>
<evidence type="ECO:0000256" key="6">
    <source>
        <dbReference type="ARBA" id="ARBA00023229"/>
    </source>
</evidence>
<dbReference type="GeneID" id="107070103"/>
<keyword evidence="6" id="KW-0414">Isoprene biosynthesis</keyword>
<gene>
    <name evidence="9" type="primary">LOC107070103</name>
</gene>
<keyword evidence="8" id="KW-1185">Reference proteome</keyword>
<evidence type="ECO:0000313" key="9">
    <source>
        <dbReference type="RefSeq" id="XP_015183481.1"/>
    </source>
</evidence>
<evidence type="ECO:0000256" key="4">
    <source>
        <dbReference type="ARBA" id="ARBA00022723"/>
    </source>
</evidence>
<dbReference type="SUPFAM" id="SSF48576">
    <property type="entry name" value="Terpenoid synthases"/>
    <property type="match status" value="1"/>
</dbReference>
<dbReference type="CDD" id="cd00685">
    <property type="entry name" value="Trans_IPPS_HT"/>
    <property type="match status" value="1"/>
</dbReference>
<sequence>MACLGSSRLCARAEKLCQFGNLSQIRKKLSTTFIKSQTEIEHILSPKVQQCQNRTTTSGGLCRIGIARSMSSMQTIQPGSLPDYQIDPYRLVEDDIKLVYHQIRSILDRYSMQDELKKIAKYYFCGKGKAIRPTCIILMSRALNYHKDETTTLTNLQQSLAMYVEMIHNASLLHDDMIDLADVRRGAPSANVLWNQQQVAFAGNYILVVATMLLARHQHNEITITLADIISDLVQGEMMQLGSKETENERFAHYLNKTFRKTASLIANSLKATAIATEMNEEIVELAYQYGRNIGIAFQLVDDFLDFVASSAMMGKKTAVDLKLGLATAPVLFACEKYPELNAMIMRRFQEPNDVEKAYELVHKSHGLEQTKFLARKHCAEAVRLIQSLAESPYQKALIVLSDLVINRIK</sequence>
<evidence type="ECO:0000256" key="5">
    <source>
        <dbReference type="ARBA" id="ARBA00022842"/>
    </source>
</evidence>
<dbReference type="PROSITE" id="PS00444">
    <property type="entry name" value="POLYPRENYL_SYNTHASE_2"/>
    <property type="match status" value="1"/>
</dbReference>
<dbReference type="Pfam" id="PF00348">
    <property type="entry name" value="polyprenyl_synt"/>
    <property type="match status" value="1"/>
</dbReference>
<dbReference type="Gene3D" id="1.10.600.10">
    <property type="entry name" value="Farnesyl Diphosphate Synthase"/>
    <property type="match status" value="1"/>
</dbReference>
<accession>A0ABM1ITE4</accession>
<comment type="cofactor">
    <cofactor evidence="1">
        <name>Mg(2+)</name>
        <dbReference type="ChEBI" id="CHEBI:18420"/>
    </cofactor>
</comment>
<dbReference type="PANTHER" id="PTHR12001:SF69">
    <property type="entry name" value="ALL TRANS-POLYPRENYL-DIPHOSPHATE SYNTHASE PDSS1"/>
    <property type="match status" value="1"/>
</dbReference>